<comment type="caution">
    <text evidence="4">The sequence shown here is derived from an EMBL/GenBank/DDBJ whole genome shotgun (WGS) entry which is preliminary data.</text>
</comment>
<dbReference type="Pfam" id="PF00440">
    <property type="entry name" value="TetR_N"/>
    <property type="match status" value="1"/>
</dbReference>
<evidence type="ECO:0000313" key="5">
    <source>
        <dbReference type="Proteomes" id="UP000551327"/>
    </source>
</evidence>
<evidence type="ECO:0000313" key="4">
    <source>
        <dbReference type="EMBL" id="MBC2667729.1"/>
    </source>
</evidence>
<gene>
    <name evidence="4" type="ORF">H7F53_01050</name>
</gene>
<reference evidence="4 5" key="1">
    <citation type="submission" date="2020-08" db="EMBL/GenBank/DDBJ databases">
        <title>The genome sequence of type strain Novosphingobium piscinae KCTC 42194.</title>
        <authorList>
            <person name="Liu Y."/>
        </authorList>
    </citation>
    <scope>NUCLEOTIDE SEQUENCE [LARGE SCALE GENOMIC DNA]</scope>
    <source>
        <strain evidence="4 5">KCTC 42194</strain>
    </source>
</reference>
<dbReference type="PRINTS" id="PR00455">
    <property type="entry name" value="HTHTETR"/>
</dbReference>
<dbReference type="PANTHER" id="PTHR30055:SF223">
    <property type="entry name" value="HTH-TYPE TRANSCRIPTIONAL REGULATOR UIDR"/>
    <property type="match status" value="1"/>
</dbReference>
<organism evidence="4 5">
    <name type="scientific">Novosphingobium piscinae</name>
    <dbReference type="NCBI Taxonomy" id="1507448"/>
    <lineage>
        <taxon>Bacteria</taxon>
        <taxon>Pseudomonadati</taxon>
        <taxon>Pseudomonadota</taxon>
        <taxon>Alphaproteobacteria</taxon>
        <taxon>Sphingomonadales</taxon>
        <taxon>Sphingomonadaceae</taxon>
        <taxon>Novosphingobium</taxon>
    </lineage>
</organism>
<dbReference type="Proteomes" id="UP000551327">
    <property type="component" value="Unassembled WGS sequence"/>
</dbReference>
<dbReference type="EMBL" id="JACLAX010000001">
    <property type="protein sequence ID" value="MBC2667729.1"/>
    <property type="molecule type" value="Genomic_DNA"/>
</dbReference>
<protein>
    <submittedName>
        <fullName evidence="4">TetR/AcrR family transcriptional regulator</fullName>
    </submittedName>
</protein>
<dbReference type="GO" id="GO:0003700">
    <property type="term" value="F:DNA-binding transcription factor activity"/>
    <property type="evidence" value="ECO:0007669"/>
    <property type="project" value="TreeGrafter"/>
</dbReference>
<accession>A0A7X1FVG6</accession>
<feature type="domain" description="HTH tetR-type" evidence="3">
    <location>
        <begin position="13"/>
        <end position="73"/>
    </location>
</feature>
<dbReference type="GO" id="GO:0000976">
    <property type="term" value="F:transcription cis-regulatory region binding"/>
    <property type="evidence" value="ECO:0007669"/>
    <property type="project" value="TreeGrafter"/>
</dbReference>
<evidence type="ECO:0000259" key="3">
    <source>
        <dbReference type="PROSITE" id="PS50977"/>
    </source>
</evidence>
<dbReference type="InterPro" id="IPR050109">
    <property type="entry name" value="HTH-type_TetR-like_transc_reg"/>
</dbReference>
<evidence type="ECO:0000256" key="2">
    <source>
        <dbReference type="PROSITE-ProRule" id="PRU00335"/>
    </source>
</evidence>
<dbReference type="AlphaFoldDB" id="A0A7X1FVG6"/>
<dbReference type="InterPro" id="IPR001647">
    <property type="entry name" value="HTH_TetR"/>
</dbReference>
<feature type="DNA-binding region" description="H-T-H motif" evidence="2">
    <location>
        <begin position="36"/>
        <end position="55"/>
    </location>
</feature>
<dbReference type="PANTHER" id="PTHR30055">
    <property type="entry name" value="HTH-TYPE TRANSCRIPTIONAL REGULATOR RUTR"/>
    <property type="match status" value="1"/>
</dbReference>
<sequence length="226" mass="25026">MKQARARRPRDPEATRVVILEAACKLLAKDGPYGISLSEVALLAGVNRGTAYQHFETRERLIDETVAYVSDKLYRAVLGDPEAATDRVVEQVDMFAVTRDLALFAMRNPELCRVWLLQILASSDPSSDIFWREYAGSIARFAATELAEPGIDVEVFSIITLAAHFLWPVWAHAHSDCGTEQEAQAERFAREMLRLSLRGTIRTDKVSPAVLRAAALPADGDSRPTA</sequence>
<proteinExistence type="predicted"/>
<name>A0A7X1FVG6_9SPHN</name>
<dbReference type="PROSITE" id="PS50977">
    <property type="entry name" value="HTH_TETR_2"/>
    <property type="match status" value="1"/>
</dbReference>
<dbReference type="RefSeq" id="WP_185677607.1">
    <property type="nucleotide sequence ID" value="NZ_JACLAX010000001.1"/>
</dbReference>
<keyword evidence="5" id="KW-1185">Reference proteome</keyword>
<evidence type="ECO:0000256" key="1">
    <source>
        <dbReference type="ARBA" id="ARBA00023125"/>
    </source>
</evidence>
<dbReference type="InterPro" id="IPR009057">
    <property type="entry name" value="Homeodomain-like_sf"/>
</dbReference>
<dbReference type="Gene3D" id="1.10.357.10">
    <property type="entry name" value="Tetracycline Repressor, domain 2"/>
    <property type="match status" value="1"/>
</dbReference>
<dbReference type="SUPFAM" id="SSF46689">
    <property type="entry name" value="Homeodomain-like"/>
    <property type="match status" value="1"/>
</dbReference>
<keyword evidence="1 2" id="KW-0238">DNA-binding</keyword>